<feature type="domain" description="Cupin type-2" evidence="1">
    <location>
        <begin position="39"/>
        <end position="104"/>
    </location>
</feature>
<reference evidence="2 3" key="1">
    <citation type="submission" date="2020-10" db="EMBL/GenBank/DDBJ databases">
        <title>Sequencing the genomes of 1000 actinobacteria strains.</title>
        <authorList>
            <person name="Klenk H.-P."/>
        </authorList>
    </citation>
    <scope>NUCLEOTIDE SEQUENCE [LARGE SCALE GENOMIC DNA]</scope>
    <source>
        <strain evidence="2 3">DSM 43173</strain>
    </source>
</reference>
<comment type="caution">
    <text evidence="2">The sequence shown here is derived from an EMBL/GenBank/DDBJ whole genome shotgun (WGS) entry which is preliminary data.</text>
</comment>
<name>A0ABR9M0V9_9ACTN</name>
<proteinExistence type="predicted"/>
<dbReference type="PANTHER" id="PTHR36440">
    <property type="entry name" value="PUTATIVE (AFU_ORTHOLOGUE AFUA_8G07350)-RELATED"/>
    <property type="match status" value="1"/>
</dbReference>
<evidence type="ECO:0000313" key="3">
    <source>
        <dbReference type="Proteomes" id="UP000633509"/>
    </source>
</evidence>
<protein>
    <submittedName>
        <fullName evidence="2">Mannose-6-phosphate isomerase-like protein (Cupin superfamily)</fullName>
    </submittedName>
</protein>
<dbReference type="SUPFAM" id="SSF51182">
    <property type="entry name" value="RmlC-like cupins"/>
    <property type="match status" value="1"/>
</dbReference>
<organism evidence="2 3">
    <name type="scientific">Nonomuraea angiospora</name>
    <dbReference type="NCBI Taxonomy" id="46172"/>
    <lineage>
        <taxon>Bacteria</taxon>
        <taxon>Bacillati</taxon>
        <taxon>Actinomycetota</taxon>
        <taxon>Actinomycetes</taxon>
        <taxon>Streptosporangiales</taxon>
        <taxon>Streptosporangiaceae</taxon>
        <taxon>Nonomuraea</taxon>
    </lineage>
</organism>
<dbReference type="InterPro" id="IPR011051">
    <property type="entry name" value="RmlC_Cupin_sf"/>
</dbReference>
<dbReference type="InterPro" id="IPR053146">
    <property type="entry name" value="QDO-like"/>
</dbReference>
<evidence type="ECO:0000259" key="1">
    <source>
        <dbReference type="Pfam" id="PF07883"/>
    </source>
</evidence>
<gene>
    <name evidence="2" type="ORF">H4W80_004789</name>
</gene>
<dbReference type="InterPro" id="IPR013096">
    <property type="entry name" value="Cupin_2"/>
</dbReference>
<sequence length="149" mass="16151">MSALHLPAGAGVTRQFLGTTMTVKVGESETGKALTLIEQECPPNFATPWHVHQRDDEAFYVLSGTVQLYCGDETWQAGAGDFVLLPRHLPHAFANRQDSPLRLLQLTWPAGFEHFAADIAACDPDPGLLAEVAARHGYEIIGPPPHATL</sequence>
<dbReference type="PANTHER" id="PTHR36440:SF1">
    <property type="entry name" value="PUTATIVE (AFU_ORTHOLOGUE AFUA_8G07350)-RELATED"/>
    <property type="match status" value="1"/>
</dbReference>
<dbReference type="Pfam" id="PF07883">
    <property type="entry name" value="Cupin_2"/>
    <property type="match status" value="1"/>
</dbReference>
<keyword evidence="3" id="KW-1185">Reference proteome</keyword>
<accession>A0ABR9M0V9</accession>
<dbReference type="EMBL" id="JADBEK010000001">
    <property type="protein sequence ID" value="MBE1586531.1"/>
    <property type="molecule type" value="Genomic_DNA"/>
</dbReference>
<dbReference type="InterPro" id="IPR014710">
    <property type="entry name" value="RmlC-like_jellyroll"/>
</dbReference>
<evidence type="ECO:0000313" key="2">
    <source>
        <dbReference type="EMBL" id="MBE1586531.1"/>
    </source>
</evidence>
<dbReference type="Gene3D" id="2.60.120.10">
    <property type="entry name" value="Jelly Rolls"/>
    <property type="match status" value="1"/>
</dbReference>
<dbReference type="RefSeq" id="WP_192787081.1">
    <property type="nucleotide sequence ID" value="NZ_JADBEK010000001.1"/>
</dbReference>
<dbReference type="Proteomes" id="UP000633509">
    <property type="component" value="Unassembled WGS sequence"/>
</dbReference>